<organism evidence="2 3">
    <name type="scientific">Gossypium stocksii</name>
    <dbReference type="NCBI Taxonomy" id="47602"/>
    <lineage>
        <taxon>Eukaryota</taxon>
        <taxon>Viridiplantae</taxon>
        <taxon>Streptophyta</taxon>
        <taxon>Embryophyta</taxon>
        <taxon>Tracheophyta</taxon>
        <taxon>Spermatophyta</taxon>
        <taxon>Magnoliopsida</taxon>
        <taxon>eudicotyledons</taxon>
        <taxon>Gunneridae</taxon>
        <taxon>Pentapetalae</taxon>
        <taxon>rosids</taxon>
        <taxon>malvids</taxon>
        <taxon>Malvales</taxon>
        <taxon>Malvaceae</taxon>
        <taxon>Malvoideae</taxon>
        <taxon>Gossypium</taxon>
    </lineage>
</organism>
<dbReference type="Proteomes" id="UP000828251">
    <property type="component" value="Unassembled WGS sequence"/>
</dbReference>
<protein>
    <submittedName>
        <fullName evidence="2">Uncharacterized protein</fullName>
    </submittedName>
</protein>
<sequence length="56" mass="6899">DKLREAQSECDQYKENVNHLENEKSILEEKLRDQKECHKAKLERLRQSHKEIFKKF</sequence>
<proteinExistence type="predicted"/>
<name>A0A9D3ZWB5_9ROSI</name>
<evidence type="ECO:0000256" key="1">
    <source>
        <dbReference type="SAM" id="Coils"/>
    </source>
</evidence>
<feature type="non-terminal residue" evidence="2">
    <location>
        <position position="1"/>
    </location>
</feature>
<keyword evidence="3" id="KW-1185">Reference proteome</keyword>
<dbReference type="EMBL" id="JAIQCV010000008">
    <property type="protein sequence ID" value="KAH1073230.1"/>
    <property type="molecule type" value="Genomic_DNA"/>
</dbReference>
<dbReference type="AlphaFoldDB" id="A0A9D3ZWB5"/>
<keyword evidence="1" id="KW-0175">Coiled coil</keyword>
<reference evidence="2 3" key="1">
    <citation type="journal article" date="2021" name="Plant Biotechnol. J.">
        <title>Multi-omics assisted identification of the key and species-specific regulatory components of drought-tolerant mechanisms in Gossypium stocksii.</title>
        <authorList>
            <person name="Yu D."/>
            <person name="Ke L."/>
            <person name="Zhang D."/>
            <person name="Wu Y."/>
            <person name="Sun Y."/>
            <person name="Mei J."/>
            <person name="Sun J."/>
            <person name="Sun Y."/>
        </authorList>
    </citation>
    <scope>NUCLEOTIDE SEQUENCE [LARGE SCALE GENOMIC DNA]</scope>
    <source>
        <strain evidence="3">cv. E1</strain>
        <tissue evidence="2">Leaf</tissue>
    </source>
</reference>
<comment type="caution">
    <text evidence="2">The sequence shown here is derived from an EMBL/GenBank/DDBJ whole genome shotgun (WGS) entry which is preliminary data.</text>
</comment>
<feature type="coiled-coil region" evidence="1">
    <location>
        <begin position="3"/>
        <end position="48"/>
    </location>
</feature>
<evidence type="ECO:0000313" key="3">
    <source>
        <dbReference type="Proteomes" id="UP000828251"/>
    </source>
</evidence>
<evidence type="ECO:0000313" key="2">
    <source>
        <dbReference type="EMBL" id="KAH1073230.1"/>
    </source>
</evidence>
<gene>
    <name evidence="2" type="ORF">J1N35_025558</name>
</gene>
<accession>A0A9D3ZWB5</accession>